<keyword evidence="3" id="KW-0812">Transmembrane</keyword>
<gene>
    <name evidence="5" type="ORF">BW733_09155</name>
</gene>
<accession>A0A1Q2CY63</accession>
<evidence type="ECO:0000256" key="3">
    <source>
        <dbReference type="SAM" id="Phobius"/>
    </source>
</evidence>
<keyword evidence="2" id="KW-0521">NADP</keyword>
<comment type="similarity">
    <text evidence="1">Belongs to the short-chain dehydrogenases/reductases (SDR) family.</text>
</comment>
<protein>
    <recommendedName>
        <fullName evidence="4">Putative sensor domain-containing protein</fullName>
    </recommendedName>
</protein>
<dbReference type="InterPro" id="IPR051737">
    <property type="entry name" value="L-xylulose/Carbonyl_redctase"/>
</dbReference>
<name>A0A1Q2CY63_9ACTN</name>
<dbReference type="PANTHER" id="PTHR44252:SF3">
    <property type="entry name" value="D-ERYTHRULOSE REDUCTASE-RELATED"/>
    <property type="match status" value="1"/>
</dbReference>
<sequence>MTIYAIYGETEPVFAYTVQEPRPAARRPEKSTLIQQVGRDTTYLLPTLFLAIIAFVAVFTLVTVGVSLAIMWFGLPIMVAGLVTARGFAHRGGCDPTVVMTDMSEFYWGRPEIGGPFLDMMPLRRWATQADVAGPVVFLLSDQAGMITGAHLPIDGGYSSR</sequence>
<dbReference type="Pfam" id="PF13561">
    <property type="entry name" value="adh_short_C2"/>
    <property type="match status" value="1"/>
</dbReference>
<dbReference type="InterPro" id="IPR036291">
    <property type="entry name" value="NAD(P)-bd_dom_sf"/>
</dbReference>
<evidence type="ECO:0000259" key="4">
    <source>
        <dbReference type="Pfam" id="PF13796"/>
    </source>
</evidence>
<dbReference type="SUPFAM" id="SSF51735">
    <property type="entry name" value="NAD(P)-binding Rossmann-fold domains"/>
    <property type="match status" value="1"/>
</dbReference>
<dbReference type="EMBL" id="CP019607">
    <property type="protein sequence ID" value="AQP50971.1"/>
    <property type="molecule type" value="Genomic_DNA"/>
</dbReference>
<dbReference type="Gene3D" id="3.40.50.720">
    <property type="entry name" value="NAD(P)-binding Rossmann-like Domain"/>
    <property type="match status" value="1"/>
</dbReference>
<dbReference type="STRING" id="399497.BW733_09155"/>
<dbReference type="GO" id="GO:0004090">
    <property type="term" value="F:carbonyl reductase (NADPH) activity"/>
    <property type="evidence" value="ECO:0007669"/>
    <property type="project" value="TreeGrafter"/>
</dbReference>
<feature type="transmembrane region" description="Helical" evidence="3">
    <location>
        <begin position="48"/>
        <end position="73"/>
    </location>
</feature>
<evidence type="ECO:0000256" key="2">
    <source>
        <dbReference type="ARBA" id="ARBA00022857"/>
    </source>
</evidence>
<proteinExistence type="inferred from homology"/>
<dbReference type="InterPro" id="IPR002347">
    <property type="entry name" value="SDR_fam"/>
</dbReference>
<dbReference type="GO" id="GO:0005997">
    <property type="term" value="P:xylulose metabolic process"/>
    <property type="evidence" value="ECO:0007669"/>
    <property type="project" value="TreeGrafter"/>
</dbReference>
<evidence type="ECO:0000313" key="6">
    <source>
        <dbReference type="Proteomes" id="UP000188235"/>
    </source>
</evidence>
<dbReference type="PANTHER" id="PTHR44252">
    <property type="entry name" value="D-ERYTHRULOSE REDUCTASE"/>
    <property type="match status" value="1"/>
</dbReference>
<dbReference type="GO" id="GO:0050038">
    <property type="term" value="F:L-xylulose reductase (NADPH) activity"/>
    <property type="evidence" value="ECO:0007669"/>
    <property type="project" value="TreeGrafter"/>
</dbReference>
<organism evidence="5 6">
    <name type="scientific">Tessaracoccus flavescens</name>
    <dbReference type="NCBI Taxonomy" id="399497"/>
    <lineage>
        <taxon>Bacteria</taxon>
        <taxon>Bacillati</taxon>
        <taxon>Actinomycetota</taxon>
        <taxon>Actinomycetes</taxon>
        <taxon>Propionibacteriales</taxon>
        <taxon>Propionibacteriaceae</taxon>
        <taxon>Tessaracoccus</taxon>
    </lineage>
</organism>
<dbReference type="InterPro" id="IPR025828">
    <property type="entry name" value="Put_sensor_dom"/>
</dbReference>
<dbReference type="Proteomes" id="UP000188235">
    <property type="component" value="Chromosome"/>
</dbReference>
<dbReference type="GO" id="GO:0006006">
    <property type="term" value="P:glucose metabolic process"/>
    <property type="evidence" value="ECO:0007669"/>
    <property type="project" value="TreeGrafter"/>
</dbReference>
<dbReference type="AlphaFoldDB" id="A0A1Q2CY63"/>
<dbReference type="RefSeq" id="WP_237268133.1">
    <property type="nucleotide sequence ID" value="NZ_CP019607.1"/>
</dbReference>
<evidence type="ECO:0000313" key="5">
    <source>
        <dbReference type="EMBL" id="AQP50971.1"/>
    </source>
</evidence>
<keyword evidence="3" id="KW-0472">Membrane</keyword>
<keyword evidence="6" id="KW-1185">Reference proteome</keyword>
<dbReference type="Pfam" id="PF13796">
    <property type="entry name" value="Sensor"/>
    <property type="match status" value="1"/>
</dbReference>
<feature type="domain" description="Putative sensor" evidence="4">
    <location>
        <begin position="43"/>
        <end position="91"/>
    </location>
</feature>
<keyword evidence="3" id="KW-1133">Transmembrane helix</keyword>
<dbReference type="KEGG" id="tfa:BW733_09155"/>
<reference evidence="5 6" key="1">
    <citation type="journal article" date="2008" name="Int. J. Syst. Evol. Microbiol.">
        <title>Tessaracoccus flavescens sp. nov., isolated from marine sediment.</title>
        <authorList>
            <person name="Lee D.W."/>
            <person name="Lee S.D."/>
        </authorList>
    </citation>
    <scope>NUCLEOTIDE SEQUENCE [LARGE SCALE GENOMIC DNA]</scope>
    <source>
        <strain evidence="5 6">SST-39T</strain>
    </source>
</reference>
<evidence type="ECO:0000256" key="1">
    <source>
        <dbReference type="ARBA" id="ARBA00006484"/>
    </source>
</evidence>